<evidence type="ECO:0000313" key="8">
    <source>
        <dbReference type="EMBL" id="GAA3936278.1"/>
    </source>
</evidence>
<dbReference type="InterPro" id="IPR050775">
    <property type="entry name" value="FAD-binding_Monooxygenases"/>
</dbReference>
<evidence type="ECO:0008006" key="10">
    <source>
        <dbReference type="Google" id="ProtNLM"/>
    </source>
</evidence>
<comment type="cofactor">
    <cofactor evidence="1">
        <name>FAD</name>
        <dbReference type="ChEBI" id="CHEBI:57692"/>
    </cofactor>
</comment>
<dbReference type="Proteomes" id="UP001501591">
    <property type="component" value="Unassembled WGS sequence"/>
</dbReference>
<evidence type="ECO:0000313" key="9">
    <source>
        <dbReference type="Proteomes" id="UP001501591"/>
    </source>
</evidence>
<evidence type="ECO:0000256" key="3">
    <source>
        <dbReference type="ARBA" id="ARBA00022630"/>
    </source>
</evidence>
<keyword evidence="6" id="KW-0560">Oxidoreductase</keyword>
<comment type="similarity">
    <text evidence="2">Belongs to the FAD-binding monooxygenase family.</text>
</comment>
<proteinExistence type="inferred from homology"/>
<dbReference type="Pfam" id="PF13738">
    <property type="entry name" value="Pyr_redox_3"/>
    <property type="match status" value="1"/>
</dbReference>
<keyword evidence="4" id="KW-0274">FAD</keyword>
<evidence type="ECO:0000256" key="2">
    <source>
        <dbReference type="ARBA" id="ARBA00010139"/>
    </source>
</evidence>
<evidence type="ECO:0000256" key="7">
    <source>
        <dbReference type="ARBA" id="ARBA00023033"/>
    </source>
</evidence>
<protein>
    <recommendedName>
        <fullName evidence="10">Cyclohexanone monooxygenase</fullName>
    </recommendedName>
</protein>
<dbReference type="PANTHER" id="PTHR43098">
    <property type="entry name" value="L-ORNITHINE N(5)-MONOOXYGENASE-RELATED"/>
    <property type="match status" value="1"/>
</dbReference>
<keyword evidence="7" id="KW-0503">Monooxygenase</keyword>
<evidence type="ECO:0000256" key="1">
    <source>
        <dbReference type="ARBA" id="ARBA00001974"/>
    </source>
</evidence>
<dbReference type="RefSeq" id="WP_344818739.1">
    <property type="nucleotide sequence ID" value="NZ_BAABCP010000001.1"/>
</dbReference>
<name>A0ABP7N3X5_9MICO</name>
<evidence type="ECO:0000256" key="4">
    <source>
        <dbReference type="ARBA" id="ARBA00022827"/>
    </source>
</evidence>
<reference evidence="9" key="1">
    <citation type="journal article" date="2019" name="Int. J. Syst. Evol. Microbiol.">
        <title>The Global Catalogue of Microorganisms (GCM) 10K type strain sequencing project: providing services to taxonomists for standard genome sequencing and annotation.</title>
        <authorList>
            <consortium name="The Broad Institute Genomics Platform"/>
            <consortium name="The Broad Institute Genome Sequencing Center for Infectious Disease"/>
            <person name="Wu L."/>
            <person name="Ma J."/>
        </authorList>
    </citation>
    <scope>NUCLEOTIDE SEQUENCE [LARGE SCALE GENOMIC DNA]</scope>
    <source>
        <strain evidence="9">JCM 17024</strain>
    </source>
</reference>
<organism evidence="8 9">
    <name type="scientific">Microbacterium soli</name>
    <dbReference type="NCBI Taxonomy" id="446075"/>
    <lineage>
        <taxon>Bacteria</taxon>
        <taxon>Bacillati</taxon>
        <taxon>Actinomycetota</taxon>
        <taxon>Actinomycetes</taxon>
        <taxon>Micrococcales</taxon>
        <taxon>Microbacteriaceae</taxon>
        <taxon>Microbacterium</taxon>
    </lineage>
</organism>
<keyword evidence="5" id="KW-0521">NADP</keyword>
<accession>A0ABP7N3X5</accession>
<dbReference type="SUPFAM" id="SSF51905">
    <property type="entry name" value="FAD/NAD(P)-binding domain"/>
    <property type="match status" value="3"/>
</dbReference>
<dbReference type="InterPro" id="IPR036188">
    <property type="entry name" value="FAD/NAD-bd_sf"/>
</dbReference>
<keyword evidence="9" id="KW-1185">Reference proteome</keyword>
<dbReference type="PANTHER" id="PTHR43098:SF3">
    <property type="entry name" value="L-ORNITHINE N(5)-MONOOXYGENASE-RELATED"/>
    <property type="match status" value="1"/>
</dbReference>
<keyword evidence="3" id="KW-0285">Flavoprotein</keyword>
<dbReference type="Gene3D" id="3.50.50.60">
    <property type="entry name" value="FAD/NAD(P)-binding domain"/>
    <property type="match status" value="2"/>
</dbReference>
<dbReference type="EMBL" id="BAABCP010000001">
    <property type="protein sequence ID" value="GAA3936278.1"/>
    <property type="molecule type" value="Genomic_DNA"/>
</dbReference>
<comment type="caution">
    <text evidence="8">The sequence shown here is derived from an EMBL/GenBank/DDBJ whole genome shotgun (WGS) entry which is preliminary data.</text>
</comment>
<sequence>MTAREHVTDAIVVGAGFAGLYQLIRLRDLGLDTVVLERAPQVGGTWYWNRYPGARCDITSLDYSYSFDAELQQEWEWSEKFATQPEILRYAEHVADRFDLNRDIRFGRAVTAARWEEQTQTWTVTVMPADRWGAPQDHSAGELYRAKYLILAVGNLSAAHLPDIAGIADFAGRSFHSAQWPEDGVDFTGRRVGIIGTGSTGIQIIPLVAEQAGHLTVFHRTPNFSLPAGNRPLHPEEVRERKADYPAYRERARHSFTGVPVPVPTRSVFEVTAQERERVFEEAWESGVYGALLASFTDLSTDADANELAAEFIRRKVRSLVEDPELAAVLEPRGNYFGTKRTCLDTGYYQTFNRPDTTLVDLRQEPLVRITRTGVATEGRHVELDDLIFATGFDAMTGSLLAIDPVGRGGLALSEAWREGPYTFLGLAAHDFPNMFFITGPGSPSVLSNMIVSIEQHVDWVTGFIERAERDGAPAMHPTEQAQREWMQTVHDEAAKTLYLHGNSWYLGANVPGKPRVFMPYVGGVGQYRDIAEREEADGYPNWERVA</sequence>
<dbReference type="PRINTS" id="PR00411">
    <property type="entry name" value="PNDRDTASEI"/>
</dbReference>
<evidence type="ECO:0000256" key="5">
    <source>
        <dbReference type="ARBA" id="ARBA00022857"/>
    </source>
</evidence>
<gene>
    <name evidence="8" type="ORF">GCM10022383_13250</name>
</gene>
<evidence type="ECO:0000256" key="6">
    <source>
        <dbReference type="ARBA" id="ARBA00023002"/>
    </source>
</evidence>